<dbReference type="PRINTS" id="PR01043">
    <property type="entry name" value="TRNASYNTHGLY"/>
</dbReference>
<evidence type="ECO:0000256" key="7">
    <source>
        <dbReference type="ARBA" id="ARBA00022490"/>
    </source>
</evidence>
<dbReference type="PANTHER" id="PTHR10745:SF0">
    <property type="entry name" value="GLYCINE--TRNA LIGASE"/>
    <property type="match status" value="1"/>
</dbReference>
<evidence type="ECO:0000259" key="19">
    <source>
        <dbReference type="PROSITE" id="PS50862"/>
    </source>
</evidence>
<evidence type="ECO:0000256" key="2">
    <source>
        <dbReference type="ARBA" id="ARBA00004496"/>
    </source>
</evidence>
<evidence type="ECO:0000256" key="15">
    <source>
        <dbReference type="ARBA" id="ARBA00030057"/>
    </source>
</evidence>
<keyword evidence="22" id="KW-1185">Reference proteome</keyword>
<dbReference type="GO" id="GO:0005739">
    <property type="term" value="C:mitochondrion"/>
    <property type="evidence" value="ECO:0007669"/>
    <property type="project" value="TreeGrafter"/>
</dbReference>
<dbReference type="Pfam" id="PF00458">
    <property type="entry name" value="WHEP-TRS"/>
    <property type="match status" value="1"/>
</dbReference>
<dbReference type="InterPro" id="IPR004154">
    <property type="entry name" value="Anticodon-bd"/>
</dbReference>
<dbReference type="FunFam" id="3.30.40.230:FF:000001">
    <property type="entry name" value="Glycine--tRNA ligase"/>
    <property type="match status" value="1"/>
</dbReference>
<feature type="domain" description="WHEP-TRS" evidence="20">
    <location>
        <begin position="89"/>
        <end position="145"/>
    </location>
</feature>
<dbReference type="InterPro" id="IPR006195">
    <property type="entry name" value="aa-tRNA-synth_II"/>
</dbReference>
<evidence type="ECO:0000256" key="1">
    <source>
        <dbReference type="ARBA" id="ARBA00004489"/>
    </source>
</evidence>
<name>A0A7R8XBM6_9CRUS</name>
<comment type="catalytic activity">
    <reaction evidence="17">
        <text>tRNA(Gly) + glycine + ATP = glycyl-tRNA(Gly) + AMP + diphosphate</text>
        <dbReference type="Rhea" id="RHEA:16013"/>
        <dbReference type="Rhea" id="RHEA-COMP:9664"/>
        <dbReference type="Rhea" id="RHEA-COMP:9683"/>
        <dbReference type="ChEBI" id="CHEBI:30616"/>
        <dbReference type="ChEBI" id="CHEBI:33019"/>
        <dbReference type="ChEBI" id="CHEBI:57305"/>
        <dbReference type="ChEBI" id="CHEBI:78442"/>
        <dbReference type="ChEBI" id="CHEBI:78522"/>
        <dbReference type="ChEBI" id="CHEBI:456215"/>
        <dbReference type="EC" id="6.1.1.14"/>
    </reaction>
    <physiologicalReaction direction="left-to-right" evidence="17">
        <dbReference type="Rhea" id="RHEA:16014"/>
    </physiologicalReaction>
</comment>
<dbReference type="GO" id="GO:0016740">
    <property type="term" value="F:transferase activity"/>
    <property type="evidence" value="ECO:0007669"/>
    <property type="project" value="UniProtKB-KW"/>
</dbReference>
<evidence type="ECO:0000259" key="20">
    <source>
        <dbReference type="PROSITE" id="PS51185"/>
    </source>
</evidence>
<dbReference type="EC" id="6.1.1.14" evidence="5"/>
<dbReference type="EMBL" id="CAJPEV010001172">
    <property type="protein sequence ID" value="CAG0891157.1"/>
    <property type="molecule type" value="Genomic_DNA"/>
</dbReference>
<keyword evidence="14" id="KW-0966">Cell projection</keyword>
<evidence type="ECO:0000256" key="16">
    <source>
        <dbReference type="ARBA" id="ARBA00048436"/>
    </source>
</evidence>
<dbReference type="InterPro" id="IPR002314">
    <property type="entry name" value="aa-tRNA-synt_IIb"/>
</dbReference>
<dbReference type="SUPFAM" id="SSF55681">
    <property type="entry name" value="Class II aaRS and biotin synthetases"/>
    <property type="match status" value="1"/>
</dbReference>
<comment type="subcellular location">
    <subcellularLocation>
        <location evidence="1">Cell projection</location>
        <location evidence="1">Axon</location>
    </subcellularLocation>
    <subcellularLocation>
        <location evidence="2">Cytoplasm</location>
    </subcellularLocation>
</comment>
<dbReference type="GO" id="GO:0005524">
    <property type="term" value="F:ATP binding"/>
    <property type="evidence" value="ECO:0007669"/>
    <property type="project" value="UniProtKB-KW"/>
</dbReference>
<keyword evidence="11" id="KW-0067">ATP-binding</keyword>
<dbReference type="Gene3D" id="3.30.40.230">
    <property type="match status" value="1"/>
</dbReference>
<evidence type="ECO:0000313" key="21">
    <source>
        <dbReference type="EMBL" id="CAD7246569.1"/>
    </source>
</evidence>
<keyword evidence="12" id="KW-0648">Protein biosynthesis</keyword>
<keyword evidence="13" id="KW-0030">Aminoacyl-tRNA synthetase</keyword>
<feature type="domain" description="Aminoacyl-transfer RNA synthetases class-II family profile" evidence="19">
    <location>
        <begin position="301"/>
        <end position="628"/>
    </location>
</feature>
<evidence type="ECO:0000256" key="9">
    <source>
        <dbReference type="ARBA" id="ARBA00022679"/>
    </source>
</evidence>
<dbReference type="PROSITE" id="PS51185">
    <property type="entry name" value="WHEP_TRS_2"/>
    <property type="match status" value="1"/>
</dbReference>
<dbReference type="Proteomes" id="UP000677054">
    <property type="component" value="Unassembled WGS sequence"/>
</dbReference>
<reference evidence="21" key="1">
    <citation type="submission" date="2020-11" db="EMBL/GenBank/DDBJ databases">
        <authorList>
            <person name="Tran Van P."/>
        </authorList>
    </citation>
    <scope>NUCLEOTIDE SEQUENCE</scope>
</reference>
<evidence type="ECO:0000256" key="10">
    <source>
        <dbReference type="ARBA" id="ARBA00022741"/>
    </source>
</evidence>
<dbReference type="OrthoDB" id="57698at2759"/>
<dbReference type="SMART" id="SM00991">
    <property type="entry name" value="WHEP-TRS"/>
    <property type="match status" value="1"/>
</dbReference>
<dbReference type="GO" id="GO:0004820">
    <property type="term" value="F:glycine-tRNA ligase activity"/>
    <property type="evidence" value="ECO:0007669"/>
    <property type="project" value="UniProtKB-EC"/>
</dbReference>
<dbReference type="InterPro" id="IPR027031">
    <property type="entry name" value="Gly-tRNA_synthase/POLG2"/>
</dbReference>
<dbReference type="FunFam" id="3.30.720.200:FF:000001">
    <property type="entry name" value="Glycine--tRNA ligase 2"/>
    <property type="match status" value="1"/>
</dbReference>
<dbReference type="NCBIfam" id="NF003211">
    <property type="entry name" value="PRK04173.1"/>
    <property type="match status" value="1"/>
</dbReference>
<keyword evidence="9" id="KW-0808">Transferase</keyword>
<evidence type="ECO:0000256" key="5">
    <source>
        <dbReference type="ARBA" id="ARBA00012829"/>
    </source>
</evidence>
<dbReference type="InterPro" id="IPR033731">
    <property type="entry name" value="GlyRS-like_core"/>
</dbReference>
<evidence type="ECO:0000256" key="12">
    <source>
        <dbReference type="ARBA" id="ARBA00022917"/>
    </source>
</evidence>
<comment type="subunit">
    <text evidence="4">Homodimer.</text>
</comment>
<dbReference type="CDD" id="cd00774">
    <property type="entry name" value="GlyRS-like_core"/>
    <property type="match status" value="1"/>
</dbReference>
<comment type="catalytic activity">
    <reaction evidence="16">
        <text>2 ATP + H(+) = P(1),P(4)-bis(5'-adenosyl) tetraphosphate + diphosphate</text>
        <dbReference type="Rhea" id="RHEA:34935"/>
        <dbReference type="ChEBI" id="CHEBI:15378"/>
        <dbReference type="ChEBI" id="CHEBI:30616"/>
        <dbReference type="ChEBI" id="CHEBI:33019"/>
        <dbReference type="ChEBI" id="CHEBI:58141"/>
    </reaction>
    <physiologicalReaction direction="left-to-right" evidence="16">
        <dbReference type="Rhea" id="RHEA:34936"/>
    </physiologicalReaction>
</comment>
<evidence type="ECO:0000256" key="11">
    <source>
        <dbReference type="ARBA" id="ARBA00022840"/>
    </source>
</evidence>
<dbReference type="Gene3D" id="3.30.720.200">
    <property type="match status" value="1"/>
</dbReference>
<dbReference type="InterPro" id="IPR045864">
    <property type="entry name" value="aa-tRNA-synth_II/BPL/LPL"/>
</dbReference>
<proteinExistence type="inferred from homology"/>
<dbReference type="Gene3D" id="3.40.50.800">
    <property type="entry name" value="Anticodon-binding domain"/>
    <property type="match status" value="1"/>
</dbReference>
<gene>
    <name evidence="21" type="ORF">DSTB1V02_LOCUS6417</name>
</gene>
<dbReference type="GO" id="GO:0030424">
    <property type="term" value="C:axon"/>
    <property type="evidence" value="ECO:0007669"/>
    <property type="project" value="UniProtKB-SubCell"/>
</dbReference>
<dbReference type="CDD" id="cd00858">
    <property type="entry name" value="GlyRS_anticodon"/>
    <property type="match status" value="1"/>
</dbReference>
<evidence type="ECO:0000256" key="13">
    <source>
        <dbReference type="ARBA" id="ARBA00023146"/>
    </source>
</evidence>
<evidence type="ECO:0000256" key="6">
    <source>
        <dbReference type="ARBA" id="ARBA00019404"/>
    </source>
</evidence>
<dbReference type="PANTHER" id="PTHR10745">
    <property type="entry name" value="GLYCYL-TRNA SYNTHETASE/DNA POLYMERASE SUBUNIT GAMMA-2"/>
    <property type="match status" value="1"/>
</dbReference>
<sequence>MAFVIAAFRRSSATCLSDLKAKTIGLKLCLRNLLGAYQCSDHFGSSTCVREFPKQAYPAADLKKKQLRTSDKRKGNMGDCILNSDAEAVVAPFRAKVKEQGELVRKLKEMKAPEMDIMQAIAELKNRKRLLDDELSKVAPIEEKFDRVKMEELLKRRFFYLQGVAGLFDLGPVGCALKSNVLQEWRQFFILEEQMLEVDCTILTPEAVLKASGHVDRFSDYMVKDAQSGECFRLDHLIKAHLEKMSVDQKSSKELQSECIMMLTRLDGMSVEEMTEILRRFNMKSPSTGSDLSDPVEFNLMFPTQIGPSGNFKGYLRPETAQGMFVNFKKLLEFNQGKLPFAAAQIGDAFRNEISPRSGLIRVREFTMAEIEHFCDPEDKSHPKFSSVAGKVLIFYSACDQMDGNPPKQLTIGEAVGSGLVANETLGYYLVRINDFLIRVGIDPKRLRFRQHMSNEMAHYAKDCWDAEIKTSYGWVECVGCADRSAYDLSQHSKASGSRLYAEKKLSEPKKVNLIEVSVNKGPIGKTFKEAAVMVVGKLNGLSQEEAKDMKAELYEKGSVTVNIDGRSFLVTKEMAAFKEVEKTLHVEEFIPSVIEPSFGIGRIMYAILEHNYQVREGDEQRGYFTLPAIIAPVKCSVLPLSNNPEFHPFIQSIRDMLRQAGVSHRVDDSSGSIGRRYARTDEIAIPFGITVDFDTVHVEPPSVTLRERNSMGQVRIPIMQVASTVKELADGRISWPQVELTFPKFTQQQTADRKDD</sequence>
<keyword evidence="8" id="KW-0436">Ligase</keyword>
<dbReference type="Gene3D" id="1.10.287.10">
    <property type="entry name" value="S15/NS1, RNA-binding"/>
    <property type="match status" value="1"/>
</dbReference>
<dbReference type="FunFam" id="3.40.50.800:FF:000004">
    <property type="entry name" value="Glycine--tRNA ligase 2"/>
    <property type="match status" value="1"/>
</dbReference>
<protein>
    <recommendedName>
        <fullName evidence="6">Glycine--tRNA ligase</fullName>
        <ecNumber evidence="5">6.1.1.14</ecNumber>
    </recommendedName>
    <alternativeName>
        <fullName evidence="15">Diadenosine tetraphosphate synthetase</fullName>
    </alternativeName>
    <alternativeName>
        <fullName evidence="18">Glycyl-tRNA synthetase</fullName>
    </alternativeName>
</protein>
<evidence type="ECO:0000256" key="17">
    <source>
        <dbReference type="ARBA" id="ARBA00049523"/>
    </source>
</evidence>
<dbReference type="InterPro" id="IPR000738">
    <property type="entry name" value="WHEP-TRS_dom"/>
</dbReference>
<dbReference type="Gene3D" id="3.30.930.10">
    <property type="entry name" value="Bira Bifunctional Protein, Domain 2"/>
    <property type="match status" value="1"/>
</dbReference>
<evidence type="ECO:0000256" key="14">
    <source>
        <dbReference type="ARBA" id="ARBA00023273"/>
    </source>
</evidence>
<evidence type="ECO:0000256" key="8">
    <source>
        <dbReference type="ARBA" id="ARBA00022598"/>
    </source>
</evidence>
<dbReference type="AlphaFoldDB" id="A0A7R8XBM6"/>
<keyword evidence="10" id="KW-0547">Nucleotide-binding</keyword>
<dbReference type="EMBL" id="LR900689">
    <property type="protein sequence ID" value="CAD7246569.1"/>
    <property type="molecule type" value="Genomic_DNA"/>
</dbReference>
<keyword evidence="7" id="KW-0963">Cytoplasm</keyword>
<accession>A0A7R8XBM6</accession>
<dbReference type="NCBIfam" id="TIGR00389">
    <property type="entry name" value="glyS_dimeric"/>
    <property type="match status" value="1"/>
</dbReference>
<evidence type="ECO:0000256" key="4">
    <source>
        <dbReference type="ARBA" id="ARBA00011738"/>
    </source>
</evidence>
<dbReference type="SUPFAM" id="SSF52954">
    <property type="entry name" value="Class II aaRS ABD-related"/>
    <property type="match status" value="1"/>
</dbReference>
<comment type="similarity">
    <text evidence="3">Belongs to the class-II aminoacyl-tRNA synthetase family.</text>
</comment>
<dbReference type="InterPro" id="IPR036621">
    <property type="entry name" value="Anticodon-bd_dom_sf"/>
</dbReference>
<dbReference type="Pfam" id="PF03129">
    <property type="entry name" value="HGTP_anticodon"/>
    <property type="match status" value="1"/>
</dbReference>
<organism evidence="21">
    <name type="scientific">Darwinula stevensoni</name>
    <dbReference type="NCBI Taxonomy" id="69355"/>
    <lineage>
        <taxon>Eukaryota</taxon>
        <taxon>Metazoa</taxon>
        <taxon>Ecdysozoa</taxon>
        <taxon>Arthropoda</taxon>
        <taxon>Crustacea</taxon>
        <taxon>Oligostraca</taxon>
        <taxon>Ostracoda</taxon>
        <taxon>Podocopa</taxon>
        <taxon>Podocopida</taxon>
        <taxon>Darwinulocopina</taxon>
        <taxon>Darwinuloidea</taxon>
        <taxon>Darwinulidae</taxon>
        <taxon>Darwinula</taxon>
    </lineage>
</organism>
<dbReference type="PROSITE" id="PS50862">
    <property type="entry name" value="AA_TRNA_LIGASE_II"/>
    <property type="match status" value="1"/>
</dbReference>
<evidence type="ECO:0000256" key="3">
    <source>
        <dbReference type="ARBA" id="ARBA00008226"/>
    </source>
</evidence>
<dbReference type="FunFam" id="3.30.930.10:FF:000158">
    <property type="entry name" value="Glycyl-tRNA synthetase"/>
    <property type="match status" value="1"/>
</dbReference>
<dbReference type="FunFam" id="3.30.930.10:FF:000010">
    <property type="entry name" value="Glycyl-tRNA synthetase 1"/>
    <property type="match status" value="1"/>
</dbReference>
<evidence type="ECO:0000313" key="22">
    <source>
        <dbReference type="Proteomes" id="UP000677054"/>
    </source>
</evidence>
<evidence type="ECO:0000256" key="18">
    <source>
        <dbReference type="ARBA" id="ARBA00078924"/>
    </source>
</evidence>
<dbReference type="Pfam" id="PF00587">
    <property type="entry name" value="tRNA-synt_2b"/>
    <property type="match status" value="1"/>
</dbReference>
<dbReference type="GO" id="GO:0070150">
    <property type="term" value="P:mitochondrial glycyl-tRNA aminoacylation"/>
    <property type="evidence" value="ECO:0007669"/>
    <property type="project" value="TreeGrafter"/>
</dbReference>
<dbReference type="InterPro" id="IPR002315">
    <property type="entry name" value="tRNA-synt_gly"/>
</dbReference>